<dbReference type="RefSeq" id="WP_184042484.1">
    <property type="nucleotide sequence ID" value="NZ_JACIGK010000002.1"/>
</dbReference>
<dbReference type="InterPro" id="IPR012347">
    <property type="entry name" value="Ferritin-like"/>
</dbReference>
<dbReference type="EMBL" id="JACIGK010000002">
    <property type="protein sequence ID" value="MBB4264858.1"/>
    <property type="molecule type" value="Genomic_DNA"/>
</dbReference>
<dbReference type="Gene3D" id="1.20.1260.10">
    <property type="match status" value="1"/>
</dbReference>
<evidence type="ECO:0000313" key="2">
    <source>
        <dbReference type="Proteomes" id="UP000554286"/>
    </source>
</evidence>
<dbReference type="Proteomes" id="UP000554286">
    <property type="component" value="Unassembled WGS sequence"/>
</dbReference>
<organism evidence="1 2">
    <name type="scientific">Roseospira visakhapatnamensis</name>
    <dbReference type="NCBI Taxonomy" id="390880"/>
    <lineage>
        <taxon>Bacteria</taxon>
        <taxon>Pseudomonadati</taxon>
        <taxon>Pseudomonadota</taxon>
        <taxon>Alphaproteobacteria</taxon>
        <taxon>Rhodospirillales</taxon>
        <taxon>Rhodospirillaceae</taxon>
        <taxon>Roseospira</taxon>
    </lineage>
</organism>
<name>A0A7W6W8I1_9PROT</name>
<dbReference type="SUPFAM" id="SSF47240">
    <property type="entry name" value="Ferritin-like"/>
    <property type="match status" value="1"/>
</dbReference>
<gene>
    <name evidence="1" type="ORF">GGD89_000465</name>
</gene>
<proteinExistence type="predicted"/>
<dbReference type="InterPro" id="IPR009078">
    <property type="entry name" value="Ferritin-like_SF"/>
</dbReference>
<comment type="caution">
    <text evidence="1">The sequence shown here is derived from an EMBL/GenBank/DDBJ whole genome shotgun (WGS) entry which is preliminary data.</text>
</comment>
<accession>A0A7W6W8I1</accession>
<dbReference type="AlphaFoldDB" id="A0A7W6W8I1"/>
<protein>
    <submittedName>
        <fullName evidence="1">Rubrerythrin</fullName>
    </submittedName>
</protein>
<dbReference type="CDD" id="cd01048">
    <property type="entry name" value="Ferritin_like_AB2"/>
    <property type="match status" value="1"/>
</dbReference>
<keyword evidence="2" id="KW-1185">Reference proteome</keyword>
<evidence type="ECO:0000313" key="1">
    <source>
        <dbReference type="EMBL" id="MBB4264858.1"/>
    </source>
</evidence>
<sequence>MGETLRAALVEALDDEYRAEAMYEAAIAAFGPVRPFVQVQEAERRHADTLLQVFERYGIDPPPNRWRGRLTRPTDVGEACRAAMVAERDTMAMYDRLIDVVEEEDVLAVFRSLRQASQVRHLPACECAEVGEAGA</sequence>
<reference evidence="1 2" key="1">
    <citation type="submission" date="2020-08" db="EMBL/GenBank/DDBJ databases">
        <title>Genome sequencing of Purple Non-Sulfur Bacteria from various extreme environments.</title>
        <authorList>
            <person name="Mayer M."/>
        </authorList>
    </citation>
    <scope>NUCLEOTIDE SEQUENCE [LARGE SCALE GENOMIC DNA]</scope>
    <source>
        <strain evidence="1 2">JA131</strain>
    </source>
</reference>
<dbReference type="InterPro" id="IPR019243">
    <property type="entry name" value="DUF2202"/>
</dbReference>